<name>A0AAV3T9E7_9EURY</name>
<dbReference type="Pfam" id="PF24430">
    <property type="entry name" value="DUF7553"/>
    <property type="match status" value="1"/>
</dbReference>
<keyword evidence="3" id="KW-1185">Reference proteome</keyword>
<protein>
    <submittedName>
        <fullName evidence="2">Uncharacterized protein</fullName>
    </submittedName>
</protein>
<dbReference type="EMBL" id="BAAADV010000002">
    <property type="protein sequence ID" value="GAA0670258.1"/>
    <property type="molecule type" value="Genomic_DNA"/>
</dbReference>
<evidence type="ECO:0000256" key="1">
    <source>
        <dbReference type="SAM" id="Coils"/>
    </source>
</evidence>
<dbReference type="RefSeq" id="WP_343773410.1">
    <property type="nucleotide sequence ID" value="NZ_BAAADV010000002.1"/>
</dbReference>
<accession>A0AAV3T9E7</accession>
<proteinExistence type="predicted"/>
<evidence type="ECO:0000313" key="2">
    <source>
        <dbReference type="EMBL" id="GAA0670258.1"/>
    </source>
</evidence>
<reference evidence="2 3" key="1">
    <citation type="journal article" date="2019" name="Int. J. Syst. Evol. Microbiol.">
        <title>The Global Catalogue of Microorganisms (GCM) 10K type strain sequencing project: providing services to taxonomists for standard genome sequencing and annotation.</title>
        <authorList>
            <consortium name="The Broad Institute Genomics Platform"/>
            <consortium name="The Broad Institute Genome Sequencing Center for Infectious Disease"/>
            <person name="Wu L."/>
            <person name="Ma J."/>
        </authorList>
    </citation>
    <scope>NUCLEOTIDE SEQUENCE [LARGE SCALE GENOMIC DNA]</scope>
    <source>
        <strain evidence="2 3">JCM 16328</strain>
    </source>
</reference>
<gene>
    <name evidence="2" type="ORF">GCM10009020_15480</name>
</gene>
<evidence type="ECO:0000313" key="3">
    <source>
        <dbReference type="Proteomes" id="UP001500420"/>
    </source>
</evidence>
<keyword evidence="1" id="KW-0175">Coiled coil</keyword>
<dbReference type="Proteomes" id="UP001500420">
    <property type="component" value="Unassembled WGS sequence"/>
</dbReference>
<comment type="caution">
    <text evidence="2">The sequence shown here is derived from an EMBL/GenBank/DDBJ whole genome shotgun (WGS) entry which is preliminary data.</text>
</comment>
<dbReference type="InterPro" id="IPR055975">
    <property type="entry name" value="DUF7553"/>
</dbReference>
<feature type="coiled-coil region" evidence="1">
    <location>
        <begin position="47"/>
        <end position="110"/>
    </location>
</feature>
<organism evidence="2 3">
    <name type="scientific">Natronoarchaeum mannanilyticum</name>
    <dbReference type="NCBI Taxonomy" id="926360"/>
    <lineage>
        <taxon>Archaea</taxon>
        <taxon>Methanobacteriati</taxon>
        <taxon>Methanobacteriota</taxon>
        <taxon>Stenosarchaea group</taxon>
        <taxon>Halobacteria</taxon>
        <taxon>Halobacteriales</taxon>
        <taxon>Natronoarchaeaceae</taxon>
    </lineage>
</organism>
<dbReference type="AlphaFoldDB" id="A0AAV3T9E7"/>
<sequence>MGTLDDLPAVLDIRDDLRAALDESEAEIDDEVSGIYDRLEDFTERDRASQESLLDDVDDELLELQERCSGDAARRIEAARNRIRAYRDSLDGASENLAVLETTFRAVESETEATLSDLADERGVVSATVINESDPREIMLAATFYDADDETVDEVVGDDIRLDADEQRQVDVEARVPDSADYYTVTVLDAGERSEAIGE</sequence>